<evidence type="ECO:0000256" key="9">
    <source>
        <dbReference type="ARBA" id="ARBA00023077"/>
    </source>
</evidence>
<evidence type="ECO:0000259" key="16">
    <source>
        <dbReference type="Pfam" id="PF07715"/>
    </source>
</evidence>
<evidence type="ECO:0000256" key="5">
    <source>
        <dbReference type="ARBA" id="ARBA00022692"/>
    </source>
</evidence>
<keyword evidence="4" id="KW-0410">Iron transport</keyword>
<keyword evidence="8" id="KW-0406">Ion transport</keyword>
<protein>
    <submittedName>
        <fullName evidence="17">TonB-dependent receptor</fullName>
    </submittedName>
</protein>
<evidence type="ECO:0000256" key="2">
    <source>
        <dbReference type="ARBA" id="ARBA00022448"/>
    </source>
</evidence>
<comment type="subcellular location">
    <subcellularLocation>
        <location evidence="1 12">Cell outer membrane</location>
        <topology evidence="1 12">Multi-pass membrane protein</topology>
    </subcellularLocation>
</comment>
<dbReference type="PROSITE" id="PS52016">
    <property type="entry name" value="TONB_DEPENDENT_REC_3"/>
    <property type="match status" value="1"/>
</dbReference>
<dbReference type="STRING" id="366602.Caul_0308"/>
<evidence type="ECO:0000256" key="12">
    <source>
        <dbReference type="PROSITE-ProRule" id="PRU01360"/>
    </source>
</evidence>
<keyword evidence="7" id="KW-0408">Iron</keyword>
<keyword evidence="11 12" id="KW-0998">Cell outer membrane</keyword>
<evidence type="ECO:0000256" key="11">
    <source>
        <dbReference type="ARBA" id="ARBA00023237"/>
    </source>
</evidence>
<dbReference type="InterPro" id="IPR012910">
    <property type="entry name" value="Plug_dom"/>
</dbReference>
<keyword evidence="17" id="KW-0675">Receptor</keyword>
<gene>
    <name evidence="17" type="ordered locus">Caul_0308</name>
</gene>
<dbReference type="HOGENOM" id="CLU_017621_1_0_5"/>
<dbReference type="Gene3D" id="2.170.130.10">
    <property type="entry name" value="TonB-dependent receptor, plug domain"/>
    <property type="match status" value="1"/>
</dbReference>
<dbReference type="SUPFAM" id="SSF56935">
    <property type="entry name" value="Porins"/>
    <property type="match status" value="1"/>
</dbReference>
<comment type="similarity">
    <text evidence="12 13">Belongs to the TonB-dependent receptor family.</text>
</comment>
<dbReference type="Gene3D" id="2.40.170.20">
    <property type="entry name" value="TonB-dependent receptor, beta-barrel domain"/>
    <property type="match status" value="1"/>
</dbReference>
<organism evidence="17">
    <name type="scientific">Caulobacter sp. (strain K31)</name>
    <dbReference type="NCBI Taxonomy" id="366602"/>
    <lineage>
        <taxon>Bacteria</taxon>
        <taxon>Pseudomonadati</taxon>
        <taxon>Pseudomonadota</taxon>
        <taxon>Alphaproteobacteria</taxon>
        <taxon>Caulobacterales</taxon>
        <taxon>Caulobacteraceae</taxon>
        <taxon>Caulobacter</taxon>
    </lineage>
</organism>
<feature type="domain" description="TonB-dependent receptor plug" evidence="16">
    <location>
        <begin position="54"/>
        <end position="145"/>
    </location>
</feature>
<evidence type="ECO:0000256" key="14">
    <source>
        <dbReference type="SAM" id="SignalP"/>
    </source>
</evidence>
<keyword evidence="5 12" id="KW-0812">Transmembrane</keyword>
<name>B0T4E5_CAUSK</name>
<keyword evidence="10 12" id="KW-0472">Membrane</keyword>
<dbReference type="eggNOG" id="COG4774">
    <property type="taxonomic scope" value="Bacteria"/>
</dbReference>
<evidence type="ECO:0000256" key="1">
    <source>
        <dbReference type="ARBA" id="ARBA00004571"/>
    </source>
</evidence>
<evidence type="ECO:0000256" key="10">
    <source>
        <dbReference type="ARBA" id="ARBA00023136"/>
    </source>
</evidence>
<feature type="signal peptide" evidence="14">
    <location>
        <begin position="1"/>
        <end position="23"/>
    </location>
</feature>
<keyword evidence="3 12" id="KW-1134">Transmembrane beta strand</keyword>
<dbReference type="GO" id="GO:0015344">
    <property type="term" value="F:siderophore uptake transmembrane transporter activity"/>
    <property type="evidence" value="ECO:0007669"/>
    <property type="project" value="TreeGrafter"/>
</dbReference>
<evidence type="ECO:0000256" key="7">
    <source>
        <dbReference type="ARBA" id="ARBA00023004"/>
    </source>
</evidence>
<dbReference type="EMBL" id="CP000927">
    <property type="protein sequence ID" value="ABZ69445.1"/>
    <property type="molecule type" value="Genomic_DNA"/>
</dbReference>
<feature type="chain" id="PRO_5002753347" evidence="14">
    <location>
        <begin position="24"/>
        <end position="791"/>
    </location>
</feature>
<sequence precursor="true">MKTSIWLVSSALCSILAAGPVLAQDKATAATGGQTLDEVVVTAERFGSGLARATFTLGAEDIQERPLGAEITQALVKVPGVQVSTGDARGGSFSFEIYMRGLSDEQIGLTLDGVPTGDSRFNGGSPPARFIESSNIGKITVSQSAGDIGAPSRFALGGFIDFATDAPRHDLGATVEAGVGSFDFRRIYGRVDSGEIAPGLSGYLTYSHQENDIWAGRESRGSERGHYELKLVKDFDNGSFLKARVSYNDQTDNDFNIVTKGEFKAAPRSDRALDAITGLPAKDIDFGGALGGWRKDWLTYLNGHFKLNDALSLDVNPYYQTLNGESFRYQDRQRILTGGDPRAVTGYNANGGAIRPALSTLRNSNVVGGPADMRVTPRERDRYGVTGEIKASNVFGSGHSLRVGGWWEGGESTEKRNFFPIIDSSRSIAYDRSKLNYVEYERTASVETTMLYAQDEFRALDDKLKVDLGLTWYDVKYDAKSPLEYKANVKFSQHSEVNPKLGATYQLAPAWELFGGYAKNFAGIPEDAFLGSTAVISPKDLDPVETENLDLGLRYVKPNMAFSIQAYDVDLKNNVGIVPRDPTAALDPDEVVRGNVATKAVNIAGIKTKGVELTGYYDFGAFDLYGAYSRQDAKHDNPAVGSAARKALAAVAVIGGAGVRDIPKNSFYGQVGWKPLEGLKLDANVRYVGDRVGGHIVAPTTFQEIGVEMIDGYALVGLTATYDLKRAGVPDLRFQLNVDNLFDEEYIGAVSGSTATQPEFGYTVATPNARTLDRYFIGAPRTYTLSVRTRF</sequence>
<evidence type="ECO:0000256" key="6">
    <source>
        <dbReference type="ARBA" id="ARBA00022729"/>
    </source>
</evidence>
<keyword evidence="9 13" id="KW-0798">TonB box</keyword>
<dbReference type="OrthoDB" id="7229372at2"/>
<proteinExistence type="inferred from homology"/>
<dbReference type="GO" id="GO:0009279">
    <property type="term" value="C:cell outer membrane"/>
    <property type="evidence" value="ECO:0007669"/>
    <property type="project" value="UniProtKB-SubCell"/>
</dbReference>
<dbReference type="InterPro" id="IPR000531">
    <property type="entry name" value="Beta-barrel_TonB"/>
</dbReference>
<evidence type="ECO:0000256" key="8">
    <source>
        <dbReference type="ARBA" id="ARBA00023065"/>
    </source>
</evidence>
<evidence type="ECO:0000313" key="17">
    <source>
        <dbReference type="EMBL" id="ABZ69445.1"/>
    </source>
</evidence>
<dbReference type="InterPro" id="IPR037066">
    <property type="entry name" value="Plug_dom_sf"/>
</dbReference>
<dbReference type="Pfam" id="PF00593">
    <property type="entry name" value="TonB_dep_Rec_b-barrel"/>
    <property type="match status" value="1"/>
</dbReference>
<dbReference type="KEGG" id="cak:Caul_0308"/>
<evidence type="ECO:0000256" key="3">
    <source>
        <dbReference type="ARBA" id="ARBA00022452"/>
    </source>
</evidence>
<evidence type="ECO:0000259" key="15">
    <source>
        <dbReference type="Pfam" id="PF00593"/>
    </source>
</evidence>
<dbReference type="AlphaFoldDB" id="B0T4E5"/>
<dbReference type="PANTHER" id="PTHR32552:SF89">
    <property type="entry name" value="CATECHOLATE SIDEROPHORE RECEPTOR FIU"/>
    <property type="match status" value="1"/>
</dbReference>
<dbReference type="InterPro" id="IPR039426">
    <property type="entry name" value="TonB-dep_rcpt-like"/>
</dbReference>
<accession>B0T4E5</accession>
<keyword evidence="2 12" id="KW-0813">Transport</keyword>
<dbReference type="InterPro" id="IPR036942">
    <property type="entry name" value="Beta-barrel_TonB_sf"/>
</dbReference>
<dbReference type="Pfam" id="PF07715">
    <property type="entry name" value="Plug"/>
    <property type="match status" value="1"/>
</dbReference>
<keyword evidence="6 14" id="KW-0732">Signal</keyword>
<feature type="domain" description="TonB-dependent receptor-like beta-barrel" evidence="15">
    <location>
        <begin position="246"/>
        <end position="741"/>
    </location>
</feature>
<evidence type="ECO:0000256" key="13">
    <source>
        <dbReference type="RuleBase" id="RU003357"/>
    </source>
</evidence>
<evidence type="ECO:0000256" key="4">
    <source>
        <dbReference type="ARBA" id="ARBA00022496"/>
    </source>
</evidence>
<reference evidence="17" key="1">
    <citation type="submission" date="2008-01" db="EMBL/GenBank/DDBJ databases">
        <title>Complete sequence of chromosome of Caulobacter sp. K31.</title>
        <authorList>
            <consortium name="US DOE Joint Genome Institute"/>
            <person name="Copeland A."/>
            <person name="Lucas S."/>
            <person name="Lapidus A."/>
            <person name="Barry K."/>
            <person name="Glavina del Rio T."/>
            <person name="Dalin E."/>
            <person name="Tice H."/>
            <person name="Pitluck S."/>
            <person name="Bruce D."/>
            <person name="Goodwin L."/>
            <person name="Thompson L.S."/>
            <person name="Brettin T."/>
            <person name="Detter J.C."/>
            <person name="Han C."/>
            <person name="Schmutz J."/>
            <person name="Larimer F."/>
            <person name="Land M."/>
            <person name="Hauser L."/>
            <person name="Kyrpides N."/>
            <person name="Kim E."/>
            <person name="Stephens C."/>
            <person name="Richardson P."/>
        </authorList>
    </citation>
    <scope>NUCLEOTIDE SEQUENCE [LARGE SCALE GENOMIC DNA]</scope>
    <source>
        <strain evidence="17">K31</strain>
    </source>
</reference>
<dbReference type="PANTHER" id="PTHR32552">
    <property type="entry name" value="FERRICHROME IRON RECEPTOR-RELATED"/>
    <property type="match status" value="1"/>
</dbReference>